<evidence type="ECO:0000256" key="1">
    <source>
        <dbReference type="ARBA" id="ARBA00022722"/>
    </source>
</evidence>
<reference evidence="8 9" key="1">
    <citation type="submission" date="2017-06" db="EMBL/GenBank/DDBJ databases">
        <authorList>
            <person name="Kim H.J."/>
            <person name="Triplett B.A."/>
        </authorList>
    </citation>
    <scope>NUCLEOTIDE SEQUENCE [LARGE SCALE GENOMIC DNA]</scope>
    <source>
        <strain evidence="8 9">DSM 19307</strain>
    </source>
</reference>
<keyword evidence="9" id="KW-1185">Reference proteome</keyword>
<evidence type="ECO:0000313" key="9">
    <source>
        <dbReference type="Proteomes" id="UP000198393"/>
    </source>
</evidence>
<keyword evidence="7" id="KW-0732">Signal</keyword>
<feature type="chain" id="PRO_5012172901" evidence="7">
    <location>
        <begin position="20"/>
        <end position="255"/>
    </location>
</feature>
<keyword evidence="5" id="KW-1015">Disulfide bond</keyword>
<feature type="signal peptide" evidence="7">
    <location>
        <begin position="1"/>
        <end position="19"/>
    </location>
</feature>
<dbReference type="CDD" id="cd11010">
    <property type="entry name" value="S1-P1_nuclease"/>
    <property type="match status" value="1"/>
</dbReference>
<evidence type="ECO:0000256" key="3">
    <source>
        <dbReference type="ARBA" id="ARBA00022759"/>
    </source>
</evidence>
<dbReference type="GO" id="GO:0016788">
    <property type="term" value="F:hydrolase activity, acting on ester bonds"/>
    <property type="evidence" value="ECO:0007669"/>
    <property type="project" value="InterPro"/>
</dbReference>
<evidence type="ECO:0000256" key="4">
    <source>
        <dbReference type="ARBA" id="ARBA00022801"/>
    </source>
</evidence>
<keyword evidence="2" id="KW-0479">Metal-binding</keyword>
<keyword evidence="4" id="KW-0378">Hydrolase</keyword>
<dbReference type="Pfam" id="PF02265">
    <property type="entry name" value="S1-P1_nuclease"/>
    <property type="match status" value="1"/>
</dbReference>
<keyword evidence="6" id="KW-0325">Glycoprotein</keyword>
<gene>
    <name evidence="8" type="ORF">SAMN05421640_0261</name>
</gene>
<evidence type="ECO:0000256" key="2">
    <source>
        <dbReference type="ARBA" id="ARBA00022723"/>
    </source>
</evidence>
<dbReference type="PANTHER" id="PTHR33146:SF26">
    <property type="entry name" value="ENDONUCLEASE 4"/>
    <property type="match status" value="1"/>
</dbReference>
<dbReference type="InterPro" id="IPR003154">
    <property type="entry name" value="S1/P1nuclease"/>
</dbReference>
<dbReference type="InterPro" id="IPR008947">
    <property type="entry name" value="PLipase_C/P1_nuclease_dom_sf"/>
</dbReference>
<evidence type="ECO:0000313" key="8">
    <source>
        <dbReference type="EMBL" id="SNS46536.1"/>
    </source>
</evidence>
<dbReference type="EMBL" id="FZPD01000001">
    <property type="protein sequence ID" value="SNS46536.1"/>
    <property type="molecule type" value="Genomic_DNA"/>
</dbReference>
<organism evidence="8 9">
    <name type="scientific">Ekhidna lutea</name>
    <dbReference type="NCBI Taxonomy" id="447679"/>
    <lineage>
        <taxon>Bacteria</taxon>
        <taxon>Pseudomonadati</taxon>
        <taxon>Bacteroidota</taxon>
        <taxon>Cytophagia</taxon>
        <taxon>Cytophagales</taxon>
        <taxon>Reichenbachiellaceae</taxon>
        <taxon>Ekhidna</taxon>
    </lineage>
</organism>
<accession>A0A239EPE1</accession>
<dbReference type="OrthoDB" id="267579at2"/>
<evidence type="ECO:0000256" key="6">
    <source>
        <dbReference type="ARBA" id="ARBA00023180"/>
    </source>
</evidence>
<dbReference type="GO" id="GO:0004519">
    <property type="term" value="F:endonuclease activity"/>
    <property type="evidence" value="ECO:0007669"/>
    <property type="project" value="UniProtKB-KW"/>
</dbReference>
<sequence length="255" mass="29661">MKRFVLPLITLLIVSQSFAWGPTGHRIVGLIAERHLTNKARKNIEKALGFETLAEVSYYMDFIKSDDKYDYMYDWHFATIPTGKTYEEAGTPEEGDVIVALQRLISELETKEFTDGDEAFALKCLVHLIGDIHQPLHVGNGEDRGANDVKLDFFWKSSNLHRVWDSQMIEEQKFSYTEYAEWIDHPTAKQLEDWSSLNVLDWAYESVKYREQCYNTVPEDKKLSYDYVYENLDLLNQRLLQAGIRLANVLNEIYG</sequence>
<evidence type="ECO:0000256" key="7">
    <source>
        <dbReference type="SAM" id="SignalP"/>
    </source>
</evidence>
<evidence type="ECO:0000256" key="5">
    <source>
        <dbReference type="ARBA" id="ARBA00023157"/>
    </source>
</evidence>
<dbReference type="GO" id="GO:0006308">
    <property type="term" value="P:DNA catabolic process"/>
    <property type="evidence" value="ECO:0007669"/>
    <property type="project" value="InterPro"/>
</dbReference>
<dbReference type="AlphaFoldDB" id="A0A239EPE1"/>
<protein>
    <submittedName>
        <fullName evidence="8">S1/P1 Nuclease</fullName>
    </submittedName>
</protein>
<proteinExistence type="predicted"/>
<dbReference type="Proteomes" id="UP000198393">
    <property type="component" value="Unassembled WGS sequence"/>
</dbReference>
<dbReference type="GO" id="GO:0003676">
    <property type="term" value="F:nucleic acid binding"/>
    <property type="evidence" value="ECO:0007669"/>
    <property type="project" value="InterPro"/>
</dbReference>
<dbReference type="PANTHER" id="PTHR33146">
    <property type="entry name" value="ENDONUCLEASE 4"/>
    <property type="match status" value="1"/>
</dbReference>
<keyword evidence="3" id="KW-0255">Endonuclease</keyword>
<name>A0A239EPE1_EKHLU</name>
<dbReference type="SUPFAM" id="SSF48537">
    <property type="entry name" value="Phospholipase C/P1 nuclease"/>
    <property type="match status" value="1"/>
</dbReference>
<dbReference type="GO" id="GO:0046872">
    <property type="term" value="F:metal ion binding"/>
    <property type="evidence" value="ECO:0007669"/>
    <property type="project" value="UniProtKB-KW"/>
</dbReference>
<dbReference type="RefSeq" id="WP_089355038.1">
    <property type="nucleotide sequence ID" value="NZ_FZPD01000001.1"/>
</dbReference>
<keyword evidence="1" id="KW-0540">Nuclease</keyword>
<dbReference type="Gene3D" id="1.10.575.10">
    <property type="entry name" value="P1 Nuclease"/>
    <property type="match status" value="1"/>
</dbReference>